<feature type="binding site" evidence="9">
    <location>
        <position position="48"/>
    </location>
    <ligand>
        <name>FAD</name>
        <dbReference type="ChEBI" id="CHEBI:57692"/>
    </ligand>
</feature>
<feature type="binding site" evidence="9">
    <location>
        <position position="315"/>
    </location>
    <ligand>
        <name>FAD</name>
        <dbReference type="ChEBI" id="CHEBI:57692"/>
    </ligand>
</feature>
<evidence type="ECO:0000259" key="13">
    <source>
        <dbReference type="Pfam" id="PF07992"/>
    </source>
</evidence>
<dbReference type="PANTHER" id="PTHR22912:SF217">
    <property type="entry name" value="DIHYDROLIPOYL DEHYDROGENASE"/>
    <property type="match status" value="1"/>
</dbReference>
<dbReference type="InterPro" id="IPR050151">
    <property type="entry name" value="Class-I_Pyr_Nuc-Dis_Oxidored"/>
</dbReference>
<keyword evidence="7 11" id="KW-0676">Redox-active center</keyword>
<evidence type="ECO:0000256" key="7">
    <source>
        <dbReference type="ARBA" id="ARBA00023284"/>
    </source>
</evidence>
<evidence type="ECO:0000256" key="2">
    <source>
        <dbReference type="ARBA" id="ARBA00022630"/>
    </source>
</evidence>
<dbReference type="RefSeq" id="WP_017833707.1">
    <property type="nucleotide sequence ID" value="NZ_JSUH01000002.1"/>
</dbReference>
<comment type="caution">
    <text evidence="14">The sequence shown here is derived from an EMBL/GenBank/DDBJ whole genome shotgun (WGS) entry which is preliminary data.</text>
</comment>
<dbReference type="Gene3D" id="3.30.390.30">
    <property type="match status" value="1"/>
</dbReference>
<comment type="similarity">
    <text evidence="1 11">Belongs to the class-I pyridine nucleotide-disulfide oxidoreductase family.</text>
</comment>
<dbReference type="EC" id="1.8.1.7" evidence="14"/>
<reference evidence="14 15" key="1">
    <citation type="journal article" date="2003" name="Int. J. Syst. Evol. Microbiol.">
        <title>Kocuria polaris sp. nov., an orange-pigmented psychrophilic bacterium isolated from an Antarctic cyanobacterial mat sample.</title>
        <authorList>
            <person name="Reddy G.S."/>
            <person name="Prakash J.S."/>
            <person name="Prabahar V."/>
            <person name="Matsumoto G.I."/>
            <person name="Stackebrandt E."/>
            <person name="Shivaji S."/>
        </authorList>
    </citation>
    <scope>NUCLEOTIDE SEQUENCE [LARGE SCALE GENOMIC DNA]</scope>
    <source>
        <strain evidence="14 15">CMS 76or</strain>
    </source>
</reference>
<dbReference type="PIRSF" id="PIRSF000350">
    <property type="entry name" value="Mercury_reductase_MerA"/>
    <property type="match status" value="1"/>
</dbReference>
<dbReference type="InterPro" id="IPR012999">
    <property type="entry name" value="Pyr_OxRdtase_I_AS"/>
</dbReference>
<dbReference type="GO" id="GO:0050660">
    <property type="term" value="F:flavin adenine dinucleotide binding"/>
    <property type="evidence" value="ECO:0007669"/>
    <property type="project" value="TreeGrafter"/>
</dbReference>
<keyword evidence="9" id="KW-0547">Nucleotide-binding</keyword>
<dbReference type="OrthoDB" id="9800167at2"/>
<evidence type="ECO:0000259" key="12">
    <source>
        <dbReference type="Pfam" id="PF02852"/>
    </source>
</evidence>
<dbReference type="InterPro" id="IPR004099">
    <property type="entry name" value="Pyr_nucl-diS_OxRdtase_dimer"/>
</dbReference>
<dbReference type="NCBIfam" id="NF005884">
    <property type="entry name" value="PRK07846.1"/>
    <property type="match status" value="1"/>
</dbReference>
<keyword evidence="4 11" id="KW-0560">Oxidoreductase</keyword>
<dbReference type="Proteomes" id="UP000030466">
    <property type="component" value="Unassembled WGS sequence"/>
</dbReference>
<dbReference type="InterPro" id="IPR036188">
    <property type="entry name" value="FAD/NAD-bd_sf"/>
</dbReference>
<evidence type="ECO:0000256" key="11">
    <source>
        <dbReference type="RuleBase" id="RU003691"/>
    </source>
</evidence>
<evidence type="ECO:0000256" key="8">
    <source>
        <dbReference type="PIRSR" id="PIRSR000350-2"/>
    </source>
</evidence>
<dbReference type="GO" id="GO:0006103">
    <property type="term" value="P:2-oxoglutarate metabolic process"/>
    <property type="evidence" value="ECO:0007669"/>
    <property type="project" value="TreeGrafter"/>
</dbReference>
<dbReference type="InterPro" id="IPR016156">
    <property type="entry name" value="FAD/NAD-linked_Rdtase_dimer_sf"/>
</dbReference>
<dbReference type="Pfam" id="PF02852">
    <property type="entry name" value="Pyr_redox_dim"/>
    <property type="match status" value="1"/>
</dbReference>
<dbReference type="GO" id="GO:0004362">
    <property type="term" value="F:glutathione-disulfide reductase (NADPH) activity"/>
    <property type="evidence" value="ECO:0007669"/>
    <property type="project" value="UniProtKB-EC"/>
</dbReference>
<keyword evidence="15" id="KW-1185">Reference proteome</keyword>
<comment type="cofactor">
    <cofactor evidence="9">
        <name>FAD</name>
        <dbReference type="ChEBI" id="CHEBI:57692"/>
    </cofactor>
    <text evidence="9">Binds 1 FAD per subunit.</text>
</comment>
<evidence type="ECO:0000256" key="10">
    <source>
        <dbReference type="PIRSR" id="PIRSR000350-4"/>
    </source>
</evidence>
<dbReference type="Pfam" id="PF07992">
    <property type="entry name" value="Pyr_redox_2"/>
    <property type="match status" value="1"/>
</dbReference>
<keyword evidence="3 9" id="KW-0274">FAD</keyword>
<evidence type="ECO:0000256" key="5">
    <source>
        <dbReference type="ARBA" id="ARBA00023027"/>
    </source>
</evidence>
<dbReference type="Gene3D" id="3.50.50.60">
    <property type="entry name" value="FAD/NAD(P)-binding domain"/>
    <property type="match status" value="2"/>
</dbReference>
<dbReference type="SUPFAM" id="SSF55424">
    <property type="entry name" value="FAD/NAD-linked reductases, dimerisation (C-terminal) domain"/>
    <property type="match status" value="1"/>
</dbReference>
<dbReference type="PRINTS" id="PR00368">
    <property type="entry name" value="FADPNR"/>
</dbReference>
<feature type="binding site" evidence="9">
    <location>
        <position position="269"/>
    </location>
    <ligand>
        <name>NAD(+)</name>
        <dbReference type="ChEBI" id="CHEBI:57540"/>
    </ligand>
</feature>
<accession>A0A0A6VV90</accession>
<evidence type="ECO:0000256" key="9">
    <source>
        <dbReference type="PIRSR" id="PIRSR000350-3"/>
    </source>
</evidence>
<feature type="domain" description="Pyridine nucleotide-disulphide oxidoreductase dimerisation" evidence="12">
    <location>
        <begin position="351"/>
        <end position="464"/>
    </location>
</feature>
<dbReference type="EMBL" id="JSUH01000002">
    <property type="protein sequence ID" value="KHD98745.1"/>
    <property type="molecule type" value="Genomic_DNA"/>
</dbReference>
<evidence type="ECO:0000256" key="6">
    <source>
        <dbReference type="ARBA" id="ARBA00023157"/>
    </source>
</evidence>
<evidence type="ECO:0000256" key="3">
    <source>
        <dbReference type="ARBA" id="ARBA00022827"/>
    </source>
</evidence>
<dbReference type="SUPFAM" id="SSF51905">
    <property type="entry name" value="FAD/NAD(P)-binding domain"/>
    <property type="match status" value="1"/>
</dbReference>
<protein>
    <submittedName>
        <fullName evidence="14">Mycothione reductase</fullName>
        <ecNumber evidence="14">1.8.1.7</ecNumber>
    </submittedName>
</protein>
<dbReference type="InterPro" id="IPR023753">
    <property type="entry name" value="FAD/NAD-binding_dom"/>
</dbReference>
<organism evidence="14 15">
    <name type="scientific">Kocuria rosea subsp. polaris</name>
    <dbReference type="NCBI Taxonomy" id="136273"/>
    <lineage>
        <taxon>Bacteria</taxon>
        <taxon>Bacillati</taxon>
        <taxon>Actinomycetota</taxon>
        <taxon>Actinomycetes</taxon>
        <taxon>Micrococcales</taxon>
        <taxon>Micrococcaceae</taxon>
        <taxon>Kocuria</taxon>
    </lineage>
</organism>
<dbReference type="PRINTS" id="PR00411">
    <property type="entry name" value="PNDRDTASEI"/>
</dbReference>
<feature type="domain" description="FAD/NAD(P)-binding" evidence="13">
    <location>
        <begin position="4"/>
        <end position="329"/>
    </location>
</feature>
<evidence type="ECO:0000256" key="1">
    <source>
        <dbReference type="ARBA" id="ARBA00007532"/>
    </source>
</evidence>
<gene>
    <name evidence="14" type="ORF">GY22_03605</name>
</gene>
<keyword evidence="2 11" id="KW-0285">Flavoprotein</keyword>
<keyword evidence="5 9" id="KW-0520">NAD</keyword>
<feature type="disulfide bond" description="Redox-active" evidence="10">
    <location>
        <begin position="39"/>
        <end position="44"/>
    </location>
</feature>
<proteinExistence type="inferred from homology"/>
<feature type="binding site" evidence="9">
    <location>
        <begin position="174"/>
        <end position="181"/>
    </location>
    <ligand>
        <name>NAD(+)</name>
        <dbReference type="ChEBI" id="CHEBI:57540"/>
    </ligand>
</feature>
<dbReference type="PANTHER" id="PTHR22912">
    <property type="entry name" value="DISULFIDE OXIDOREDUCTASE"/>
    <property type="match status" value="1"/>
</dbReference>
<keyword evidence="6" id="KW-1015">Disulfide bond</keyword>
<feature type="active site" description="Proton acceptor" evidence="8">
    <location>
        <position position="454"/>
    </location>
</feature>
<name>A0A0A6VV90_KOCRO</name>
<sequence>MRKFDLIIIGSGSGNSILTEDYEGLDVAIIDGGTFGGTCLNVGCIPTKMYAYPASVARRAQEADRLGLHVSVEDVRWREMRDRIFGRIDAISHGGLEYRRTLPHVTVYEEHVRFTAPRTLRTASGEDLTADQIVVASGSRPVRPEIPGIDLPQVHTSDTVMRIEEMPRRVVVVGGGYIGAEFAHVFSSLGARVTQVNRSHRILRYHDPEIAERFAREASRQWKLETGWSLSEVEEWDGDECAVMVTFRDPQDPELVMRLPADVVLVATGRQPNTDVLDARAGGLDVRPDGLLAVDEHQRALSGGRPVEGVWALGDISSPYQLKHVANAEARTVQHNLLHPGDLRATDHRFVPSAVFTSPQIASVGMTQQEAEQWAVEQGSEITVKVQDYGATAYGWAMEDRTGLCKLIAEKGTGRLLGAHLIGEEASLLIQPLVQAMSFGLDAHTMARGQYWIHPALSEVVENALLGLDVPEHSPLSPGALVGGR</sequence>
<evidence type="ECO:0000313" key="14">
    <source>
        <dbReference type="EMBL" id="KHD98745.1"/>
    </source>
</evidence>
<dbReference type="GO" id="GO:0004148">
    <property type="term" value="F:dihydrolipoyl dehydrogenase (NADH) activity"/>
    <property type="evidence" value="ECO:0007669"/>
    <property type="project" value="TreeGrafter"/>
</dbReference>
<dbReference type="AlphaFoldDB" id="A0A0A6VV90"/>
<evidence type="ECO:0000313" key="15">
    <source>
        <dbReference type="Proteomes" id="UP000030466"/>
    </source>
</evidence>
<dbReference type="PROSITE" id="PS00076">
    <property type="entry name" value="PYRIDINE_REDOX_1"/>
    <property type="match status" value="1"/>
</dbReference>
<evidence type="ECO:0000256" key="4">
    <source>
        <dbReference type="ARBA" id="ARBA00023002"/>
    </source>
</evidence>
<dbReference type="InterPro" id="IPR001100">
    <property type="entry name" value="Pyr_nuc-diS_OxRdtase"/>
</dbReference>